<organism evidence="2 3">
    <name type="scientific">Clostridium simiarum</name>
    <dbReference type="NCBI Taxonomy" id="2841506"/>
    <lineage>
        <taxon>Bacteria</taxon>
        <taxon>Bacillati</taxon>
        <taxon>Bacillota</taxon>
        <taxon>Clostridia</taxon>
        <taxon>Eubacteriales</taxon>
        <taxon>Clostridiaceae</taxon>
        <taxon>Clostridium</taxon>
    </lineage>
</organism>
<sequence length="89" mass="10610">MRKTLDYLCWAFVSITMVVIILTIISTYQYVYISYFNNYYMLEVSLAITMLLWSLKFFIWTKLPKRKIYSSVCFIIALAAIFFRISGVF</sequence>
<evidence type="ECO:0000313" key="2">
    <source>
        <dbReference type="EMBL" id="MBU5592066.1"/>
    </source>
</evidence>
<keyword evidence="1" id="KW-1133">Transmembrane helix</keyword>
<feature type="transmembrane region" description="Helical" evidence="1">
    <location>
        <begin position="68"/>
        <end position="86"/>
    </location>
</feature>
<feature type="transmembrane region" description="Helical" evidence="1">
    <location>
        <begin position="39"/>
        <end position="59"/>
    </location>
</feature>
<evidence type="ECO:0000313" key="3">
    <source>
        <dbReference type="Proteomes" id="UP000736583"/>
    </source>
</evidence>
<proteinExistence type="predicted"/>
<evidence type="ECO:0000256" key="1">
    <source>
        <dbReference type="SAM" id="Phobius"/>
    </source>
</evidence>
<keyword evidence="3" id="KW-1185">Reference proteome</keyword>
<keyword evidence="1" id="KW-0812">Transmembrane</keyword>
<dbReference type="RefSeq" id="WP_216456939.1">
    <property type="nucleotide sequence ID" value="NZ_JAHLQL010000002.1"/>
</dbReference>
<reference evidence="2 3" key="1">
    <citation type="submission" date="2021-06" db="EMBL/GenBank/DDBJ databases">
        <authorList>
            <person name="Sun Q."/>
            <person name="Li D."/>
        </authorList>
    </citation>
    <scope>NUCLEOTIDE SEQUENCE [LARGE SCALE GENOMIC DNA]</scope>
    <source>
        <strain evidence="2 3">MSJ-4</strain>
    </source>
</reference>
<gene>
    <name evidence="2" type="ORF">KQI89_09815</name>
</gene>
<comment type="caution">
    <text evidence="2">The sequence shown here is derived from an EMBL/GenBank/DDBJ whole genome shotgun (WGS) entry which is preliminary data.</text>
</comment>
<feature type="transmembrane region" description="Helical" evidence="1">
    <location>
        <begin position="7"/>
        <end position="33"/>
    </location>
</feature>
<protein>
    <submittedName>
        <fullName evidence="2">Uncharacterized protein</fullName>
    </submittedName>
</protein>
<name>A0ABS6F0N6_9CLOT</name>
<dbReference type="EMBL" id="JAHLQL010000002">
    <property type="protein sequence ID" value="MBU5592066.1"/>
    <property type="molecule type" value="Genomic_DNA"/>
</dbReference>
<keyword evidence="1" id="KW-0472">Membrane</keyword>
<accession>A0ABS6F0N6</accession>
<dbReference type="Proteomes" id="UP000736583">
    <property type="component" value="Unassembled WGS sequence"/>
</dbReference>